<keyword evidence="4" id="KW-1185">Reference proteome</keyword>
<dbReference type="STRING" id="100816.A0A175W651"/>
<dbReference type="GO" id="GO:0000294">
    <property type="term" value="P:nuclear-transcribed mRNA catabolic process, RNase MRP-dependent"/>
    <property type="evidence" value="ECO:0007669"/>
    <property type="project" value="TreeGrafter"/>
</dbReference>
<feature type="domain" description="Ribonucleases P/MRP subunit Pop8-like" evidence="2">
    <location>
        <begin position="47"/>
        <end position="124"/>
    </location>
</feature>
<sequence>MSSNPHLESGSAMDIDDGDHSPPSPKRQPKPSKKSQILLQTTLRPPPFAYAHLSLAPTPPDQSHGVPPLDALQVRSYLTSALRQFLGHTGAGMSVDILLVRGGSAWVRVPQPDLGAFAAAVTAYPGTGSHGAETTMVLQLKACGDWLGALLGREEEAGLWTS</sequence>
<comment type="caution">
    <text evidence="3">The sequence shown here is derived from an EMBL/GenBank/DDBJ whole genome shotgun (WGS) entry which is preliminary data.</text>
</comment>
<reference evidence="3 4" key="1">
    <citation type="journal article" date="2016" name="Genome Announc.">
        <title>Genome Sequence of Madurella mycetomatis mm55, Isolated from a Human Mycetoma Case in Sudan.</title>
        <authorList>
            <person name="Smit S."/>
            <person name="Derks M.F."/>
            <person name="Bervoets S."/>
            <person name="Fahal A."/>
            <person name="van Leeuwen W."/>
            <person name="van Belkum A."/>
            <person name="van de Sande W.W."/>
        </authorList>
    </citation>
    <scope>NUCLEOTIDE SEQUENCE [LARGE SCALE GENOMIC DNA]</scope>
    <source>
        <strain evidence="4">mm55</strain>
    </source>
</reference>
<dbReference type="GO" id="GO:0008033">
    <property type="term" value="P:tRNA processing"/>
    <property type="evidence" value="ECO:0007669"/>
    <property type="project" value="InterPro"/>
</dbReference>
<accession>A0A175W651</accession>
<dbReference type="GO" id="GO:0005655">
    <property type="term" value="C:nucleolar ribonuclease P complex"/>
    <property type="evidence" value="ECO:0007669"/>
    <property type="project" value="InterPro"/>
</dbReference>
<proteinExistence type="predicted"/>
<name>A0A175W651_9PEZI</name>
<feature type="region of interest" description="Disordered" evidence="1">
    <location>
        <begin position="1"/>
        <end position="39"/>
    </location>
</feature>
<dbReference type="InterPro" id="IPR049128">
    <property type="entry name" value="Pop8-like_dom"/>
</dbReference>
<dbReference type="Pfam" id="PF20976">
    <property type="entry name" value="Pop8"/>
    <property type="match status" value="1"/>
</dbReference>
<dbReference type="Proteomes" id="UP000078237">
    <property type="component" value="Unassembled WGS sequence"/>
</dbReference>
<evidence type="ECO:0000313" key="4">
    <source>
        <dbReference type="Proteomes" id="UP000078237"/>
    </source>
</evidence>
<dbReference type="PANTHER" id="PTHR28173">
    <property type="entry name" value="RIBONUCLEASES P/MRP PROTEIN SUBUNIT POP8"/>
    <property type="match status" value="1"/>
</dbReference>
<dbReference type="OrthoDB" id="5530243at2759"/>
<evidence type="ECO:0000256" key="1">
    <source>
        <dbReference type="SAM" id="MobiDB-lite"/>
    </source>
</evidence>
<dbReference type="GO" id="GO:0000172">
    <property type="term" value="C:ribonuclease MRP complex"/>
    <property type="evidence" value="ECO:0007669"/>
    <property type="project" value="InterPro"/>
</dbReference>
<dbReference type="InterPro" id="IPR020347">
    <property type="entry name" value="Pop8"/>
</dbReference>
<gene>
    <name evidence="3" type="ORF">MMYC01_203488</name>
</gene>
<evidence type="ECO:0000259" key="2">
    <source>
        <dbReference type="Pfam" id="PF20976"/>
    </source>
</evidence>
<protein>
    <recommendedName>
        <fullName evidence="2">Ribonucleases P/MRP subunit Pop8-like domain-containing protein</fullName>
    </recommendedName>
</protein>
<evidence type="ECO:0000313" key="3">
    <source>
        <dbReference type="EMBL" id="KXX78424.1"/>
    </source>
</evidence>
<dbReference type="AlphaFoldDB" id="A0A175W651"/>
<organism evidence="3 4">
    <name type="scientific">Madurella mycetomatis</name>
    <dbReference type="NCBI Taxonomy" id="100816"/>
    <lineage>
        <taxon>Eukaryota</taxon>
        <taxon>Fungi</taxon>
        <taxon>Dikarya</taxon>
        <taxon>Ascomycota</taxon>
        <taxon>Pezizomycotina</taxon>
        <taxon>Sordariomycetes</taxon>
        <taxon>Sordariomycetidae</taxon>
        <taxon>Sordariales</taxon>
        <taxon>Sordariales incertae sedis</taxon>
        <taxon>Madurella</taxon>
    </lineage>
</organism>
<dbReference type="GO" id="GO:0034965">
    <property type="term" value="P:intronic box C/D snoRNA processing"/>
    <property type="evidence" value="ECO:0007669"/>
    <property type="project" value="TreeGrafter"/>
</dbReference>
<dbReference type="VEuPathDB" id="FungiDB:MMYC01_203488"/>
<dbReference type="PANTHER" id="PTHR28173:SF1">
    <property type="entry name" value="RIBONUCLEASES P_MRP PROTEIN SUBUNIT POP8"/>
    <property type="match status" value="1"/>
</dbReference>
<dbReference type="GO" id="GO:0000171">
    <property type="term" value="F:ribonuclease MRP activity"/>
    <property type="evidence" value="ECO:0007669"/>
    <property type="project" value="TreeGrafter"/>
</dbReference>
<dbReference type="EMBL" id="LCTW02000120">
    <property type="protein sequence ID" value="KXX78424.1"/>
    <property type="molecule type" value="Genomic_DNA"/>
</dbReference>
<dbReference type="GO" id="GO:0004526">
    <property type="term" value="F:ribonuclease P activity"/>
    <property type="evidence" value="ECO:0007669"/>
    <property type="project" value="TreeGrafter"/>
</dbReference>